<feature type="region of interest" description="Disordered" evidence="1">
    <location>
        <begin position="189"/>
        <end position="228"/>
    </location>
</feature>
<dbReference type="AlphaFoldDB" id="A0A844XEA1"/>
<dbReference type="Proteomes" id="UP000461409">
    <property type="component" value="Unassembled WGS sequence"/>
</dbReference>
<name>A0A844XEA1_9SPHN</name>
<keyword evidence="3" id="KW-1185">Reference proteome</keyword>
<dbReference type="EMBL" id="WUBR01000002">
    <property type="protein sequence ID" value="MWV28089.1"/>
    <property type="molecule type" value="Genomic_DNA"/>
</dbReference>
<reference evidence="2 3" key="2">
    <citation type="submission" date="2020-02" db="EMBL/GenBank/DDBJ databases">
        <title>Erythrobacter dongmakensis sp. nov., isolated from a tidal mudflat.</title>
        <authorList>
            <person name="Kim I.S."/>
        </authorList>
    </citation>
    <scope>NUCLEOTIDE SEQUENCE [LARGE SCALE GENOMIC DNA]</scope>
    <source>
        <strain evidence="2 3">GH3-10</strain>
    </source>
</reference>
<gene>
    <name evidence="2" type="ORF">GRF63_09230</name>
</gene>
<sequence>MPLIIAPCLALAACGSETTPAPTPTPSETVAGPRTLVAAGFADTKLGPRIVGPEGDEVAGELVREGQKIADIVSYVACPAPKKDEVAAEECVPADQPEGAVYTYVHRVTPVDLADELDTPLLFRTTKAAHGFANNIGFDRDQAEAVLGEGYSIRVQEDNGALLWRVEISNGWHSGEELTFFWQSTLPPEGPQKAYAVGTENGRAEGNGPFPAEEAPVDEDAAGADPAD</sequence>
<protein>
    <submittedName>
        <fullName evidence="2">Uncharacterized protein</fullName>
    </submittedName>
</protein>
<evidence type="ECO:0000313" key="3">
    <source>
        <dbReference type="Proteomes" id="UP000461409"/>
    </source>
</evidence>
<evidence type="ECO:0000256" key="1">
    <source>
        <dbReference type="SAM" id="MobiDB-lite"/>
    </source>
</evidence>
<comment type="caution">
    <text evidence="2">The sequence shown here is derived from an EMBL/GenBank/DDBJ whole genome shotgun (WGS) entry which is preliminary data.</text>
</comment>
<organism evidence="2 3">
    <name type="scientific">Aurantiacibacter rhizosphaerae</name>
    <dbReference type="NCBI Taxonomy" id="2691582"/>
    <lineage>
        <taxon>Bacteria</taxon>
        <taxon>Pseudomonadati</taxon>
        <taxon>Pseudomonadota</taxon>
        <taxon>Alphaproteobacteria</taxon>
        <taxon>Sphingomonadales</taxon>
        <taxon>Erythrobacteraceae</taxon>
        <taxon>Aurantiacibacter</taxon>
    </lineage>
</organism>
<accession>A0A844XEA1</accession>
<reference evidence="2 3" key="1">
    <citation type="submission" date="2019-12" db="EMBL/GenBank/DDBJ databases">
        <authorList>
            <person name="Lee S.D."/>
        </authorList>
    </citation>
    <scope>NUCLEOTIDE SEQUENCE [LARGE SCALE GENOMIC DNA]</scope>
    <source>
        <strain evidence="2 3">GH3-10</strain>
    </source>
</reference>
<feature type="compositionally biased region" description="Acidic residues" evidence="1">
    <location>
        <begin position="215"/>
        <end position="228"/>
    </location>
</feature>
<proteinExistence type="predicted"/>
<evidence type="ECO:0000313" key="2">
    <source>
        <dbReference type="EMBL" id="MWV28089.1"/>
    </source>
</evidence>